<reference evidence="1" key="1">
    <citation type="submission" date="2024-05" db="EMBL/GenBank/DDBJ databases">
        <title>Pontimicrobium maritimus sp. nov., isolated form sea water.</title>
        <authorList>
            <person name="Muhammad N."/>
            <person name="Vuong T.Q."/>
            <person name="Han H.L."/>
            <person name="Kim S.-G."/>
        </authorList>
    </citation>
    <scope>NUCLEOTIDE SEQUENCE</scope>
    <source>
        <strain evidence="1">SW4</strain>
    </source>
</reference>
<gene>
    <name evidence="1" type="ORF">ABGB03_06260</name>
</gene>
<name>A0AAU7BX28_9FLAO</name>
<dbReference type="EMBL" id="CP157199">
    <property type="protein sequence ID" value="XBG62505.1"/>
    <property type="molecule type" value="Genomic_DNA"/>
</dbReference>
<organism evidence="1">
    <name type="scientific">Pontimicrobium sp. SW4</name>
    <dbReference type="NCBI Taxonomy" id="3153519"/>
    <lineage>
        <taxon>Bacteria</taxon>
        <taxon>Pseudomonadati</taxon>
        <taxon>Bacteroidota</taxon>
        <taxon>Flavobacteriia</taxon>
        <taxon>Flavobacteriales</taxon>
        <taxon>Flavobacteriaceae</taxon>
        <taxon>Pontimicrobium</taxon>
    </lineage>
</organism>
<evidence type="ECO:0008006" key="2">
    <source>
        <dbReference type="Google" id="ProtNLM"/>
    </source>
</evidence>
<accession>A0AAU7BX28</accession>
<dbReference type="RefSeq" id="WP_347925774.1">
    <property type="nucleotide sequence ID" value="NZ_CP157199.1"/>
</dbReference>
<proteinExistence type="predicted"/>
<sequence length="134" mass="15534">MNIKETPLGKEAISIVETKFGNLYFFDNFLITEIYEGIVMGEKEFIKVFDLCMDCYGLEKPFGIVSHRLYPYSVNVFELIPIAHKFKSVVANAVVAYTDLSLKNFELEKQLLKFKGKFFNNLDSAIDWIKKEIE</sequence>
<dbReference type="AlphaFoldDB" id="A0AAU7BX28"/>
<protein>
    <recommendedName>
        <fullName evidence="2">STAS/SEC14 domain-containing protein</fullName>
    </recommendedName>
</protein>
<evidence type="ECO:0000313" key="1">
    <source>
        <dbReference type="EMBL" id="XBG62505.1"/>
    </source>
</evidence>